<dbReference type="HOGENOM" id="CLU_661999_0_0_4"/>
<evidence type="ECO:0000256" key="1">
    <source>
        <dbReference type="SAM" id="SignalP"/>
    </source>
</evidence>
<accession>D8INR0</accession>
<reference evidence="2 3" key="1">
    <citation type="submission" date="2010-04" db="EMBL/GenBank/DDBJ databases">
        <title>The genome of Herbaspirillum seropedicae SmR1, an endophytic, nitrogen-fixing, plant-growth promoting beta-Proteobacteria.</title>
        <authorList>
            <person name="Pedrosa F.O."/>
            <person name="Monteiro R.A."/>
            <person name="Wassem R."/>
            <person name="Cruz L.M."/>
            <person name="Ayub R.A."/>
            <person name="Colauto N.B."/>
            <person name="Fernandez M.A."/>
            <person name="Fungaro M.H.P."/>
            <person name="Grisard E.C."/>
            <person name="Hungria M."/>
            <person name="Madeira H.M.F."/>
            <person name="Nodari R.O."/>
            <person name="Osaku C.A."/>
            <person name="Petzl-Erler M.L."/>
            <person name="Terenzi H."/>
            <person name="Vieira L.G.E."/>
            <person name="Almeida M.I.M."/>
            <person name="Alves L.R."/>
            <person name="Arantes O.M.N."/>
            <person name="Balsanelli E."/>
            <person name="Barcellos F.G."/>
            <person name="Baura V.A."/>
            <person name="Binde D.R."/>
            <person name="Campo R.J."/>
            <person name="Chubatsu L.S."/>
            <person name="Chueire L.M.O."/>
            <person name="Ciferri R.R."/>
            <person name="Correa L.C."/>
            <person name="da Conceicao Silva J.L."/>
            <person name="Dabul A.N.G."/>
            <person name="Dambros B.P."/>
            <person name="Faoro H."/>
            <person name="Favetti A."/>
            <person name="Friedermann G."/>
            <person name="Furlaneto M.C."/>
            <person name="Gasques L.S."/>
            <person name="Gimenes C.C.T."/>
            <person name="Gioppo N.M.R."/>
            <person name="Glienke-Blanco C."/>
            <person name="Godoy L.P."/>
            <person name="Guerra M.P."/>
            <person name="Karp S."/>
            <person name="Kava-Cordeiro V."/>
            <person name="Margarido V.P."/>
            <person name="Mathioni S.M."/>
            <person name="Menck-Soares M.A."/>
            <person name="Murace N.K."/>
            <person name="Nicolas M.F."/>
            <person name="Oliveira C.E.C."/>
            <person name="Pagnan N.A.B."/>
            <person name="Pamphile J.A."/>
            <person name="Patussi E.V."/>
            <person name="Pereira L.F.P."/>
            <person name="Pereira-Ferrari L."/>
            <person name="Pinto F.G.S."/>
            <person name="Precoma C."/>
            <person name="Prioli A.J."/>
            <person name="Prioli S.M.A.P."/>
            <person name="Raittz R.T."/>
            <person name="Ramos H.J.O."/>
            <person name="Ribeiro E.M.S.F."/>
            <person name="Rigo L.U."/>
            <person name="Rocha C.L.M.S.C."/>
            <person name="Rocha S.N."/>
            <person name="Santos K."/>
            <person name="Satori D."/>
            <person name="Silva A.G."/>
            <person name="Simao R.C.G."/>
            <person name="Soares M.A.M."/>
            <person name="Souza E.M."/>
            <person name="Steffens M.B.R."/>
            <person name="Steindel M."/>
            <person name="Tadra-Sfeir M.Z."/>
            <person name="Takahashi E.K."/>
            <person name="Torres R.A."/>
            <person name="Valle J.S."/>
            <person name="Vernal J.I."/>
            <person name="Vilas-Boas L.A."/>
            <person name="Watanabe M.A.E."/>
            <person name="Weiss V.A."/>
            <person name="Yates M.A."/>
            <person name="Souza E.M."/>
        </authorList>
    </citation>
    <scope>NUCLEOTIDE SEQUENCE [LARGE SCALE GENOMIC DNA]</scope>
    <source>
        <strain evidence="2 3">SmR1</strain>
    </source>
</reference>
<dbReference type="KEGG" id="hse:Hsero_1213"/>
<gene>
    <name evidence="2" type="ordered locus">Hsero_1213</name>
</gene>
<organism evidence="2 3">
    <name type="scientific">Herbaspirillum seropedicae (strain SmR1)</name>
    <dbReference type="NCBI Taxonomy" id="757424"/>
    <lineage>
        <taxon>Bacteria</taxon>
        <taxon>Pseudomonadati</taxon>
        <taxon>Pseudomonadota</taxon>
        <taxon>Betaproteobacteria</taxon>
        <taxon>Burkholderiales</taxon>
        <taxon>Oxalobacteraceae</taxon>
        <taxon>Herbaspirillum</taxon>
    </lineage>
</organism>
<protein>
    <submittedName>
        <fullName evidence="2">Uncharacterized protein</fullName>
    </submittedName>
</protein>
<feature type="signal peptide" evidence="1">
    <location>
        <begin position="1"/>
        <end position="28"/>
    </location>
</feature>
<dbReference type="eggNOG" id="ENOG50332AJ">
    <property type="taxonomic scope" value="Bacteria"/>
</dbReference>
<keyword evidence="1" id="KW-0732">Signal</keyword>
<dbReference type="Proteomes" id="UP000000329">
    <property type="component" value="Chromosome"/>
</dbReference>
<evidence type="ECO:0000313" key="2">
    <source>
        <dbReference type="EMBL" id="ADJ62730.1"/>
    </source>
</evidence>
<dbReference type="EMBL" id="CP002039">
    <property type="protein sequence ID" value="ADJ62730.1"/>
    <property type="molecule type" value="Genomic_DNA"/>
</dbReference>
<dbReference type="AlphaFoldDB" id="D8INR0"/>
<sequence length="423" mass="45509">MSASSKRFIFAASVLMATFSLLAPPALAQMAENTLREFTRCNSSFFSALASDTATQQAIGPVERKDGIAWIKVKDRKNAPANHVDFNPAITVGGLKLLGYFDEISDMEELGHYYYWGFVVEGSVENVIGNLRPLVSDADRLRGSGSDYARTELRSGNSGWRAVHTGSGTVPTANTIERAFIVEPMENNKNATRVSCSLQGSVSAQVLKTERPDLGPDELPAPPPPPAVLGKPPANVIAAVDAAAPQGSVWRPRFSKIVTMLSYGGSKPFKTIIEIDNVEGLLHVREHYTTSSYVERISLSGLAELGSQIYLNKAPMPPLAATELSLSLPATLDPGQTFHVRSSVQRTNDPKAKPVTISKTCTTGATVPANQIHRSLPGSATTLTCTQEGGTPREYAFLQDLGLALMTKEGDAQITYPEFALTR</sequence>
<proteinExistence type="predicted"/>
<name>D8INR0_HERSS</name>
<evidence type="ECO:0000313" key="3">
    <source>
        <dbReference type="Proteomes" id="UP000000329"/>
    </source>
</evidence>
<feature type="chain" id="PRO_5003115309" evidence="1">
    <location>
        <begin position="29"/>
        <end position="423"/>
    </location>
</feature>
<keyword evidence="3" id="KW-1185">Reference proteome</keyword>